<name>A0A255Z205_9FLAO</name>
<feature type="signal peptide" evidence="1">
    <location>
        <begin position="1"/>
        <end position="23"/>
    </location>
</feature>
<keyword evidence="1" id="KW-0732">Signal</keyword>
<evidence type="ECO:0000313" key="2">
    <source>
        <dbReference type="EMBL" id="OYQ35461.1"/>
    </source>
</evidence>
<dbReference type="OrthoDB" id="1420433at2"/>
<accession>A0A255Z205</accession>
<dbReference type="EMBL" id="NOXV01000282">
    <property type="protein sequence ID" value="OYQ35461.1"/>
    <property type="molecule type" value="Genomic_DNA"/>
</dbReference>
<dbReference type="Proteomes" id="UP000216605">
    <property type="component" value="Unassembled WGS sequence"/>
</dbReference>
<proteinExistence type="predicted"/>
<comment type="caution">
    <text evidence="2">The sequence shown here is derived from an EMBL/GenBank/DDBJ whole genome shotgun (WGS) entry which is preliminary data.</text>
</comment>
<evidence type="ECO:0008006" key="4">
    <source>
        <dbReference type="Google" id="ProtNLM"/>
    </source>
</evidence>
<keyword evidence="3" id="KW-1185">Reference proteome</keyword>
<evidence type="ECO:0000256" key="1">
    <source>
        <dbReference type="SAM" id="SignalP"/>
    </source>
</evidence>
<reference evidence="2 3" key="1">
    <citation type="submission" date="2017-07" db="EMBL/GenBank/DDBJ databases">
        <title>Flavobacterium cyanobacteriorum sp. nov., isolated from cyanobacterial aggregates in a eutrophic lake.</title>
        <authorList>
            <person name="Cai H."/>
        </authorList>
    </citation>
    <scope>NUCLEOTIDE SEQUENCE [LARGE SCALE GENOMIC DNA]</scope>
    <source>
        <strain evidence="2 3">TH021</strain>
    </source>
</reference>
<sequence length="336" mass="37590">MPKQVLINIICAAVFLSGGKAVAQMEELQQIGRLIDDAIFFSGKYITPATDAAVYQAASGWVSTPQERKRWDFSLSLHTNIFFVPQSDRSFTVQNSDFRFFSLEQGTSASVPTALGSDDQVYLTGQLGNNQVRLETPEGIDREAVIYPYLQGTLAIGWGTELVVKYSPEVKLKRSEYQVYGFGIKHNFSRYIESLQHKKIFLSLLAAYSKEDVTFEFFNVNTAVGTLGIDSLNGLVDTWQLQVNGCKAIGSFEFMGGFIINTSKIKYKVGGERGSIEDIIPLRDVLNNRLKELYKTRTNYIGEASVKYNIGNFSIQSILAFGKFVNTNVSIQYLFI</sequence>
<dbReference type="Pfam" id="PF20230">
    <property type="entry name" value="DUF6588"/>
    <property type="match status" value="1"/>
</dbReference>
<dbReference type="RefSeq" id="WP_094415459.1">
    <property type="nucleotide sequence ID" value="NZ_NOXV01000282.1"/>
</dbReference>
<protein>
    <recommendedName>
        <fullName evidence="4">DUF5723 domain-containing protein</fullName>
    </recommendedName>
</protein>
<feature type="chain" id="PRO_5012061369" description="DUF5723 domain-containing protein" evidence="1">
    <location>
        <begin position="24"/>
        <end position="336"/>
    </location>
</feature>
<evidence type="ECO:0000313" key="3">
    <source>
        <dbReference type="Proteomes" id="UP000216605"/>
    </source>
</evidence>
<organism evidence="2 3">
    <name type="scientific">Flavobacterium cyanobacteriorum</name>
    <dbReference type="NCBI Taxonomy" id="2022802"/>
    <lineage>
        <taxon>Bacteria</taxon>
        <taxon>Pseudomonadati</taxon>
        <taxon>Bacteroidota</taxon>
        <taxon>Flavobacteriia</taxon>
        <taxon>Flavobacteriales</taxon>
        <taxon>Flavobacteriaceae</taxon>
        <taxon>Flavobacterium</taxon>
    </lineage>
</organism>
<dbReference type="InterPro" id="IPR046495">
    <property type="entry name" value="DUF6588"/>
</dbReference>
<dbReference type="AlphaFoldDB" id="A0A255Z205"/>
<gene>
    <name evidence="2" type="ORF">CHU92_10820</name>
</gene>